<dbReference type="Proteomes" id="UP000571554">
    <property type="component" value="Unassembled WGS sequence"/>
</dbReference>
<dbReference type="RefSeq" id="WP_183733813.1">
    <property type="nucleotide sequence ID" value="NZ_JACHBW010000050.1"/>
</dbReference>
<organism evidence="1 2">
    <name type="scientific">Paraburkholderia bannensis</name>
    <dbReference type="NCBI Taxonomy" id="765414"/>
    <lineage>
        <taxon>Bacteria</taxon>
        <taxon>Pseudomonadati</taxon>
        <taxon>Pseudomonadota</taxon>
        <taxon>Betaproteobacteria</taxon>
        <taxon>Burkholderiales</taxon>
        <taxon>Burkholderiaceae</taxon>
        <taxon>Paraburkholderia</taxon>
    </lineage>
</organism>
<evidence type="ECO:0000313" key="1">
    <source>
        <dbReference type="EMBL" id="MBB6107209.1"/>
    </source>
</evidence>
<accession>A0A7W9U563</accession>
<name>A0A7W9U563_9BURK</name>
<comment type="caution">
    <text evidence="1">The sequence shown here is derived from an EMBL/GenBank/DDBJ whole genome shotgun (WGS) entry which is preliminary data.</text>
</comment>
<keyword evidence="2" id="KW-1185">Reference proteome</keyword>
<reference evidence="1 2" key="1">
    <citation type="submission" date="2020-08" db="EMBL/GenBank/DDBJ databases">
        <title>Above-ground endophytic microbial communities from plants in different locations in the United States.</title>
        <authorList>
            <person name="Frank C."/>
        </authorList>
    </citation>
    <scope>NUCLEOTIDE SEQUENCE [LARGE SCALE GENOMIC DNA]</scope>
    <source>
        <strain evidence="1 2">WP4_2_2</strain>
    </source>
</reference>
<dbReference type="AlphaFoldDB" id="A0A7W9U563"/>
<sequence length="70" mass="7465">MSPDVVLTMIRSTAYLRDVKPEQALLDLIGLLARTHGTMDSYDWAVIATAGALLWGATMEGTDAEGGLNV</sequence>
<proteinExistence type="predicted"/>
<evidence type="ECO:0000313" key="2">
    <source>
        <dbReference type="Proteomes" id="UP000571554"/>
    </source>
</evidence>
<protein>
    <submittedName>
        <fullName evidence="1">Uncharacterized protein</fullName>
    </submittedName>
</protein>
<gene>
    <name evidence="1" type="ORF">F4827_007091</name>
</gene>
<dbReference type="EMBL" id="JACHBW010000050">
    <property type="protein sequence ID" value="MBB6107209.1"/>
    <property type="molecule type" value="Genomic_DNA"/>
</dbReference>